<gene>
    <name evidence="6" type="ORF">H257_10995</name>
</gene>
<dbReference type="InterPro" id="IPR024732">
    <property type="entry name" value="NAGLU_C"/>
</dbReference>
<keyword evidence="2" id="KW-0732">Signal</keyword>
<feature type="domain" description="Alpha-N-acetylglucosaminidase N-terminal" evidence="4">
    <location>
        <begin position="27"/>
        <end position="109"/>
    </location>
</feature>
<dbReference type="AlphaFoldDB" id="W4G533"/>
<name>W4G533_APHAT</name>
<dbReference type="InterPro" id="IPR007781">
    <property type="entry name" value="NAGLU"/>
</dbReference>
<feature type="domain" description="Alpha-N-acetylglucosaminidase tim-barrel" evidence="3">
    <location>
        <begin position="125"/>
        <end position="457"/>
    </location>
</feature>
<feature type="domain" description="Alpha-N-acetylglucosaminidase C-terminal" evidence="5">
    <location>
        <begin position="466"/>
        <end position="743"/>
    </location>
</feature>
<dbReference type="RefSeq" id="XP_009836064.1">
    <property type="nucleotide sequence ID" value="XM_009837762.1"/>
</dbReference>
<dbReference type="OrthoDB" id="64736at2759"/>
<keyword evidence="1" id="KW-0378">Hydrolase</keyword>
<dbReference type="GO" id="GO:0016787">
    <property type="term" value="F:hydrolase activity"/>
    <property type="evidence" value="ECO:0007669"/>
    <property type="project" value="UniProtKB-KW"/>
</dbReference>
<evidence type="ECO:0000256" key="2">
    <source>
        <dbReference type="SAM" id="SignalP"/>
    </source>
</evidence>
<accession>W4G533</accession>
<evidence type="ECO:0000256" key="1">
    <source>
        <dbReference type="ARBA" id="ARBA00022801"/>
    </source>
</evidence>
<feature type="chain" id="PRO_5004842276" description="Alpha-N-acetylglucosaminidase" evidence="2">
    <location>
        <begin position="17"/>
        <end position="770"/>
    </location>
</feature>
<evidence type="ECO:0000259" key="3">
    <source>
        <dbReference type="Pfam" id="PF05089"/>
    </source>
</evidence>
<dbReference type="InterPro" id="IPR024733">
    <property type="entry name" value="NAGLU_tim-barrel"/>
</dbReference>
<dbReference type="Pfam" id="PF05089">
    <property type="entry name" value="NAGLU"/>
    <property type="match status" value="1"/>
</dbReference>
<dbReference type="STRING" id="112090.W4G533"/>
<dbReference type="PANTHER" id="PTHR12872:SF1">
    <property type="entry name" value="ALPHA-N-ACETYLGLUCOSAMINIDASE"/>
    <property type="match status" value="1"/>
</dbReference>
<dbReference type="Gene3D" id="3.30.379.10">
    <property type="entry name" value="Chitobiase/beta-hexosaminidase domain 2-like"/>
    <property type="match status" value="1"/>
</dbReference>
<sequence length="770" mass="86856">MRWIVAVLVLAVVAEAVLTPPKHDAVAAVQGLISRRLGASYLPQFEFGVLAASSTGLDVAHVSSKGGKVFLEGSSATAMAYGLQAYLRQVVHTSTDWEDHALHLPPSLPLPPAPILLQKQSPYTYYQNVCTASYSHWAWSWERWEKHLDWMALQGINMPLAFTGQEKVWQATFAKFNVTSLDDFFAGAAFLAWGRMGNIQGSWVRGPLPQSFIDAQFALQGKILARMQSFGMMPALPAFAGHIPTSLVPLYPHAKVVQSDAWAGFRAPYTQVHLLDPTDPLFVRIGAAFLQTYQDLYGFTAHVYQTDTYNEMDPREASPAYLGAASSAVLRSMQMVDKDAVWLMQGWLFSFSRFWTLSRMESYLSRLPYESLIVLDLYAEVSPQWEKSQEFFHHQWIYCVLHNFGGSLGMRGDLDTIATGPVVAREKSHSLVGVGLTMEGIFQNYIVYDLALSMAWANSQVNVTEYVRSFAVGRYISQSSTTHHYLERAWNVLETSVYAVRHAYGGVTKDIVCLRPRWYLIQASFMPTELSHDYERVLEAWTLLLQAAASSPSLQYDDRFTHDLVDVTRQAMSDGLVQIYQHIQNMFEQRQVPLSELTAKTADLLDRMTDLDLLLNTNQDFMLGPWLRDARSLAGEDGDDVAAAYFEYEARNQITRWGDNNRNALSDYAGKEWGGLVGSYYIPRWRLWVAELLRAYAGQVEMDMEGLNGQIEEFEVTWQLLRDAFPTTAQGSAVTVSRHLYKKYTHSDAPAVKTSRPELSSVLCLLECLW</sequence>
<reference evidence="6" key="1">
    <citation type="submission" date="2013-12" db="EMBL/GenBank/DDBJ databases">
        <title>The Genome Sequence of Aphanomyces astaci APO3.</title>
        <authorList>
            <consortium name="The Broad Institute Genomics Platform"/>
            <person name="Russ C."/>
            <person name="Tyler B."/>
            <person name="van West P."/>
            <person name="Dieguez-Uribeondo J."/>
            <person name="Young S.K."/>
            <person name="Zeng Q."/>
            <person name="Gargeya S."/>
            <person name="Fitzgerald M."/>
            <person name="Abouelleil A."/>
            <person name="Alvarado L."/>
            <person name="Chapman S.B."/>
            <person name="Gainer-Dewar J."/>
            <person name="Goldberg J."/>
            <person name="Griggs A."/>
            <person name="Gujja S."/>
            <person name="Hansen M."/>
            <person name="Howarth C."/>
            <person name="Imamovic A."/>
            <person name="Ireland A."/>
            <person name="Larimer J."/>
            <person name="McCowan C."/>
            <person name="Murphy C."/>
            <person name="Pearson M."/>
            <person name="Poon T.W."/>
            <person name="Priest M."/>
            <person name="Roberts A."/>
            <person name="Saif S."/>
            <person name="Shea T."/>
            <person name="Sykes S."/>
            <person name="Wortman J."/>
            <person name="Nusbaum C."/>
            <person name="Birren B."/>
        </authorList>
    </citation>
    <scope>NUCLEOTIDE SEQUENCE [LARGE SCALE GENOMIC DNA]</scope>
    <source>
        <strain evidence="6">APO3</strain>
    </source>
</reference>
<dbReference type="InterPro" id="IPR024240">
    <property type="entry name" value="NAGLU_N"/>
</dbReference>
<dbReference type="InterPro" id="IPR029018">
    <property type="entry name" value="Hex-like_dom2"/>
</dbReference>
<protein>
    <recommendedName>
        <fullName evidence="7">Alpha-N-acetylglucosaminidase</fullName>
    </recommendedName>
</protein>
<proteinExistence type="predicted"/>
<organism evidence="6">
    <name type="scientific">Aphanomyces astaci</name>
    <name type="common">Crayfish plague agent</name>
    <dbReference type="NCBI Taxonomy" id="112090"/>
    <lineage>
        <taxon>Eukaryota</taxon>
        <taxon>Sar</taxon>
        <taxon>Stramenopiles</taxon>
        <taxon>Oomycota</taxon>
        <taxon>Saprolegniomycetes</taxon>
        <taxon>Saprolegniales</taxon>
        <taxon>Verrucalvaceae</taxon>
        <taxon>Aphanomyces</taxon>
    </lineage>
</organism>
<dbReference type="PANTHER" id="PTHR12872">
    <property type="entry name" value="ALPHA-N-ACETYLGLUCOSAMINIDASE"/>
    <property type="match status" value="1"/>
</dbReference>
<dbReference type="Gene3D" id="3.20.20.80">
    <property type="entry name" value="Glycosidases"/>
    <property type="match status" value="1"/>
</dbReference>
<dbReference type="GeneID" id="20812991"/>
<evidence type="ECO:0000259" key="5">
    <source>
        <dbReference type="Pfam" id="PF12972"/>
    </source>
</evidence>
<evidence type="ECO:0008006" key="7">
    <source>
        <dbReference type="Google" id="ProtNLM"/>
    </source>
</evidence>
<dbReference type="Pfam" id="PF12971">
    <property type="entry name" value="NAGLU_N"/>
    <property type="match status" value="1"/>
</dbReference>
<dbReference type="EMBL" id="KI913144">
    <property type="protein sequence ID" value="ETV74406.1"/>
    <property type="molecule type" value="Genomic_DNA"/>
</dbReference>
<evidence type="ECO:0000259" key="4">
    <source>
        <dbReference type="Pfam" id="PF12971"/>
    </source>
</evidence>
<feature type="signal peptide" evidence="2">
    <location>
        <begin position="1"/>
        <end position="16"/>
    </location>
</feature>
<dbReference type="Gene3D" id="1.20.120.670">
    <property type="entry name" value="N-acetyl-b-d-glucoasminidase"/>
    <property type="match status" value="1"/>
</dbReference>
<evidence type="ECO:0000313" key="6">
    <source>
        <dbReference type="EMBL" id="ETV74406.1"/>
    </source>
</evidence>
<dbReference type="VEuPathDB" id="FungiDB:H257_10995"/>
<dbReference type="Pfam" id="PF12972">
    <property type="entry name" value="NAGLU_C"/>
    <property type="match status" value="1"/>
</dbReference>